<name>A0A383RGZ2_PAEAL</name>
<dbReference type="EMBL" id="LS992241">
    <property type="protein sequence ID" value="SYX85754.1"/>
    <property type="molecule type" value="Genomic_DNA"/>
</dbReference>
<sequence length="50" mass="5885">MNWVAFTGELVSSESDQREARTPHINDLIGGNQKWDKHCFNCTPMYRMRI</sequence>
<reference evidence="2" key="1">
    <citation type="submission" date="2018-08" db="EMBL/GenBank/DDBJ databases">
        <authorList>
            <person name="Chevrot R."/>
        </authorList>
    </citation>
    <scope>NUCLEOTIDE SEQUENCE [LARGE SCALE GENOMIC DNA]</scope>
</reference>
<protein>
    <submittedName>
        <fullName evidence="1">Uncharacterized protein</fullName>
    </submittedName>
</protein>
<organism evidence="1 2">
    <name type="scientific">Paenibacillus alvei</name>
    <name type="common">Bacillus alvei</name>
    <dbReference type="NCBI Taxonomy" id="44250"/>
    <lineage>
        <taxon>Bacteria</taxon>
        <taxon>Bacillati</taxon>
        <taxon>Bacillota</taxon>
        <taxon>Bacilli</taxon>
        <taxon>Bacillales</taxon>
        <taxon>Paenibacillaceae</taxon>
        <taxon>Paenibacillus</taxon>
    </lineage>
</organism>
<evidence type="ECO:0000313" key="1">
    <source>
        <dbReference type="EMBL" id="SYX85754.1"/>
    </source>
</evidence>
<evidence type="ECO:0000313" key="2">
    <source>
        <dbReference type="Proteomes" id="UP000304148"/>
    </source>
</evidence>
<gene>
    <name evidence="1" type="ORF">PBLR_14176</name>
</gene>
<proteinExistence type="predicted"/>
<accession>A0A383RGZ2</accession>
<dbReference type="Proteomes" id="UP000304148">
    <property type="component" value="Chromosome"/>
</dbReference>
<dbReference type="AlphaFoldDB" id="A0A383RGZ2"/>